<dbReference type="InterPro" id="IPR041468">
    <property type="entry name" value="HTH_ParB/Spo0J"/>
</dbReference>
<name>X1FDE5_9ZZZZ</name>
<dbReference type="PANTHER" id="PTHR33375">
    <property type="entry name" value="CHROMOSOME-PARTITIONING PROTEIN PARB-RELATED"/>
    <property type="match status" value="1"/>
</dbReference>
<dbReference type="SUPFAM" id="SSF110849">
    <property type="entry name" value="ParB/Sulfiredoxin"/>
    <property type="match status" value="1"/>
</dbReference>
<dbReference type="InterPro" id="IPR036086">
    <property type="entry name" value="ParB/Sulfiredoxin_sf"/>
</dbReference>
<feature type="domain" description="ParB-like N-terminal" evidence="2">
    <location>
        <begin position="6"/>
        <end position="50"/>
    </location>
</feature>
<dbReference type="Gene3D" id="1.10.10.2830">
    <property type="match status" value="1"/>
</dbReference>
<gene>
    <name evidence="4" type="ORF">S03H2_16743</name>
</gene>
<dbReference type="GO" id="GO:0005694">
    <property type="term" value="C:chromosome"/>
    <property type="evidence" value="ECO:0007669"/>
    <property type="project" value="TreeGrafter"/>
</dbReference>
<dbReference type="InterPro" id="IPR003115">
    <property type="entry name" value="ParB_N"/>
</dbReference>
<dbReference type="GO" id="GO:0003677">
    <property type="term" value="F:DNA binding"/>
    <property type="evidence" value="ECO:0007669"/>
    <property type="project" value="InterPro"/>
</dbReference>
<accession>X1FDE5</accession>
<evidence type="ECO:0000259" key="2">
    <source>
        <dbReference type="Pfam" id="PF02195"/>
    </source>
</evidence>
<feature type="non-terminal residue" evidence="4">
    <location>
        <position position="1"/>
    </location>
</feature>
<dbReference type="NCBIfam" id="TIGR00180">
    <property type="entry name" value="parB_part"/>
    <property type="match status" value="1"/>
</dbReference>
<proteinExistence type="predicted"/>
<dbReference type="Pfam" id="PF02195">
    <property type="entry name" value="ParB_N"/>
    <property type="match status" value="1"/>
</dbReference>
<dbReference type="InterPro" id="IPR004437">
    <property type="entry name" value="ParB/RepB/Spo0J"/>
</dbReference>
<dbReference type="InterPro" id="IPR050336">
    <property type="entry name" value="Chromosome_partition/occlusion"/>
</dbReference>
<dbReference type="EMBL" id="BARU01008577">
    <property type="protein sequence ID" value="GAH42972.1"/>
    <property type="molecule type" value="Genomic_DNA"/>
</dbReference>
<dbReference type="AlphaFoldDB" id="X1FDE5"/>
<dbReference type="GO" id="GO:0007059">
    <property type="term" value="P:chromosome segregation"/>
    <property type="evidence" value="ECO:0007669"/>
    <property type="project" value="TreeGrafter"/>
</dbReference>
<protein>
    <submittedName>
        <fullName evidence="4">Uncharacterized protein</fullName>
    </submittedName>
</protein>
<organism evidence="4">
    <name type="scientific">marine sediment metagenome</name>
    <dbReference type="NCBI Taxonomy" id="412755"/>
    <lineage>
        <taxon>unclassified sequences</taxon>
        <taxon>metagenomes</taxon>
        <taxon>ecological metagenomes</taxon>
    </lineage>
</organism>
<sequence>IEVVNRDGRFKIVFGDRRYLAHKILKKKSILCRVVEVSDKEMVIDRAAENDQRVNLTPFEKAHEYHNLLEQAKINISEISKMMGKSSGVIKRYMDILRMPESFQKALHRKQISLNVAEELWSCPSVEKREHFLVLAVEHGITKNLARQWVDQYKKEKRTGGSASESGGGEASPYESVPIYRACDVCRDPVEYKDVKELRVCPTCHEGILEVLKKK</sequence>
<dbReference type="Pfam" id="PF17762">
    <property type="entry name" value="HTH_ParB"/>
    <property type="match status" value="1"/>
</dbReference>
<keyword evidence="1" id="KW-0159">Chromosome partition</keyword>
<evidence type="ECO:0000256" key="1">
    <source>
        <dbReference type="ARBA" id="ARBA00022829"/>
    </source>
</evidence>
<evidence type="ECO:0000313" key="4">
    <source>
        <dbReference type="EMBL" id="GAH42972.1"/>
    </source>
</evidence>
<dbReference type="PANTHER" id="PTHR33375:SF1">
    <property type="entry name" value="CHROMOSOME-PARTITIONING PROTEIN PARB-RELATED"/>
    <property type="match status" value="1"/>
</dbReference>
<evidence type="ECO:0000259" key="3">
    <source>
        <dbReference type="Pfam" id="PF17762"/>
    </source>
</evidence>
<reference evidence="4" key="1">
    <citation type="journal article" date="2014" name="Front. Microbiol.">
        <title>High frequency of phylogenetically diverse reductive dehalogenase-homologous genes in deep subseafloor sedimentary metagenomes.</title>
        <authorList>
            <person name="Kawai M."/>
            <person name="Futagami T."/>
            <person name="Toyoda A."/>
            <person name="Takaki Y."/>
            <person name="Nishi S."/>
            <person name="Hori S."/>
            <person name="Arai W."/>
            <person name="Tsubouchi T."/>
            <person name="Morono Y."/>
            <person name="Uchiyama I."/>
            <person name="Ito T."/>
            <person name="Fujiyama A."/>
            <person name="Inagaki F."/>
            <person name="Takami H."/>
        </authorList>
    </citation>
    <scope>NUCLEOTIDE SEQUENCE</scope>
    <source>
        <strain evidence="4">Expedition CK06-06</strain>
    </source>
</reference>
<comment type="caution">
    <text evidence="4">The sequence shown here is derived from an EMBL/GenBank/DDBJ whole genome shotgun (WGS) entry which is preliminary data.</text>
</comment>
<feature type="domain" description="ParB/Spo0J HTH" evidence="3">
    <location>
        <begin position="55"/>
        <end position="154"/>
    </location>
</feature>
<dbReference type="SUPFAM" id="SSF109709">
    <property type="entry name" value="KorB DNA-binding domain-like"/>
    <property type="match status" value="1"/>
</dbReference>